<dbReference type="PANTHER" id="PTHR42879">
    <property type="entry name" value="3-OXOACYL-(ACYL-CARRIER-PROTEIN) REDUCTASE"/>
    <property type="match status" value="1"/>
</dbReference>
<gene>
    <name evidence="2" type="ORF">GGR44_002494</name>
</gene>
<name>A0A7W6DN09_9SPHN</name>
<reference evidence="2 3" key="1">
    <citation type="submission" date="2020-08" db="EMBL/GenBank/DDBJ databases">
        <title>Genomic Encyclopedia of Type Strains, Phase IV (KMG-IV): sequencing the most valuable type-strain genomes for metagenomic binning, comparative biology and taxonomic classification.</title>
        <authorList>
            <person name="Goeker M."/>
        </authorList>
    </citation>
    <scope>NUCLEOTIDE SEQUENCE [LARGE SCALE GENOMIC DNA]</scope>
    <source>
        <strain evidence="2 3">DSM 29348</strain>
    </source>
</reference>
<protein>
    <submittedName>
        <fullName evidence="2">3-oxoacyl-[acyl-carrier protein] reductase</fullName>
        <ecNumber evidence="2">1.1.1.100</ecNumber>
    </submittedName>
</protein>
<organism evidence="2 3">
    <name type="scientific">Sphingobium fontiphilum</name>
    <dbReference type="NCBI Taxonomy" id="944425"/>
    <lineage>
        <taxon>Bacteria</taxon>
        <taxon>Pseudomonadati</taxon>
        <taxon>Pseudomonadota</taxon>
        <taxon>Alphaproteobacteria</taxon>
        <taxon>Sphingomonadales</taxon>
        <taxon>Sphingomonadaceae</taxon>
        <taxon>Sphingobium</taxon>
    </lineage>
</organism>
<dbReference type="AlphaFoldDB" id="A0A7W6DN09"/>
<dbReference type="InterPro" id="IPR036291">
    <property type="entry name" value="NAD(P)-bd_dom_sf"/>
</dbReference>
<dbReference type="PANTHER" id="PTHR42879:SF6">
    <property type="entry name" value="NADPH-DEPENDENT REDUCTASE BACG"/>
    <property type="match status" value="1"/>
</dbReference>
<keyword evidence="2" id="KW-0560">Oxidoreductase</keyword>
<evidence type="ECO:0000256" key="1">
    <source>
        <dbReference type="ARBA" id="ARBA00006484"/>
    </source>
</evidence>
<accession>A0A7W6DN09</accession>
<evidence type="ECO:0000313" key="3">
    <source>
        <dbReference type="Proteomes" id="UP000552757"/>
    </source>
</evidence>
<dbReference type="SUPFAM" id="SSF51735">
    <property type="entry name" value="NAD(P)-binding Rossmann-fold domains"/>
    <property type="match status" value="1"/>
</dbReference>
<comment type="caution">
    <text evidence="2">The sequence shown here is derived from an EMBL/GenBank/DDBJ whole genome shotgun (WGS) entry which is preliminary data.</text>
</comment>
<keyword evidence="3" id="KW-1185">Reference proteome</keyword>
<dbReference type="Gene3D" id="3.40.50.720">
    <property type="entry name" value="NAD(P)-binding Rossmann-like Domain"/>
    <property type="match status" value="1"/>
</dbReference>
<dbReference type="EMBL" id="JACIEB010000005">
    <property type="protein sequence ID" value="MBB3982828.1"/>
    <property type="molecule type" value="Genomic_DNA"/>
</dbReference>
<evidence type="ECO:0000313" key="2">
    <source>
        <dbReference type="EMBL" id="MBB3982828.1"/>
    </source>
</evidence>
<dbReference type="Proteomes" id="UP000552757">
    <property type="component" value="Unassembled WGS sequence"/>
</dbReference>
<sequence>MDLGIKGRTALVLGGSKGIGRQIALDLADAGVKVIVVARGQAAIDDTVAAIGASGGTAIGISADLLDLDSYGRIHDRAVAELGAPDIAIYNLDPPPPGTFADVDEAMLAQAYHSVVLCYARMLRVVLPHMQQQGWGRIVTIGSGTAKQIVRSGLNFGYVLANSTRVAAAALAKTVAGEVAAQGITINTIGTGYIDTESNRTWTRAQAEAAGMSFDAFRANMVQHIPAARAGQPQEMAALCLFLCSQAAGYTTGETILCDGGMTNSIL</sequence>
<dbReference type="GO" id="GO:0004316">
    <property type="term" value="F:3-oxoacyl-[acyl-carrier-protein] reductase (NADPH) activity"/>
    <property type="evidence" value="ECO:0007669"/>
    <property type="project" value="UniProtKB-EC"/>
</dbReference>
<dbReference type="EC" id="1.1.1.100" evidence="2"/>
<dbReference type="InterPro" id="IPR002347">
    <property type="entry name" value="SDR_fam"/>
</dbReference>
<proteinExistence type="inferred from homology"/>
<dbReference type="Pfam" id="PF13561">
    <property type="entry name" value="adh_short_C2"/>
    <property type="match status" value="1"/>
</dbReference>
<dbReference type="RefSeq" id="WP_183955881.1">
    <property type="nucleotide sequence ID" value="NZ_JACIEB010000005.1"/>
</dbReference>
<comment type="similarity">
    <text evidence="1">Belongs to the short-chain dehydrogenases/reductases (SDR) family.</text>
</comment>
<dbReference type="InterPro" id="IPR050259">
    <property type="entry name" value="SDR"/>
</dbReference>
<dbReference type="PRINTS" id="PR00081">
    <property type="entry name" value="GDHRDH"/>
</dbReference>